<evidence type="ECO:0000313" key="9">
    <source>
        <dbReference type="EMBL" id="RTR32216.1"/>
    </source>
</evidence>
<dbReference type="AlphaFoldDB" id="A0A3S0IES5"/>
<feature type="transmembrane region" description="Helical" evidence="8">
    <location>
        <begin position="66"/>
        <end position="87"/>
    </location>
</feature>
<comment type="caution">
    <text evidence="9">The sequence shown here is derived from an EMBL/GenBank/DDBJ whole genome shotgun (WGS) entry which is preliminary data.</text>
</comment>
<dbReference type="EMBL" id="RXNV01000004">
    <property type="protein sequence ID" value="RTR32216.1"/>
    <property type="molecule type" value="Genomic_DNA"/>
</dbReference>
<feature type="transmembrane region" description="Helical" evidence="8">
    <location>
        <begin position="191"/>
        <end position="211"/>
    </location>
</feature>
<evidence type="ECO:0000256" key="4">
    <source>
        <dbReference type="ARBA" id="ARBA00022475"/>
    </source>
</evidence>
<feature type="transmembrane region" description="Helical" evidence="8">
    <location>
        <begin position="99"/>
        <end position="122"/>
    </location>
</feature>
<evidence type="ECO:0000256" key="3">
    <source>
        <dbReference type="ARBA" id="ARBA00022448"/>
    </source>
</evidence>
<dbReference type="InterPro" id="IPR004776">
    <property type="entry name" value="Mem_transp_PIN-like"/>
</dbReference>
<dbReference type="GO" id="GO:0005886">
    <property type="term" value="C:plasma membrane"/>
    <property type="evidence" value="ECO:0007669"/>
    <property type="project" value="UniProtKB-SubCell"/>
</dbReference>
<dbReference type="RefSeq" id="WP_126506055.1">
    <property type="nucleotide sequence ID" value="NZ_RXNV01000004.1"/>
</dbReference>
<proteinExistence type="inferred from homology"/>
<evidence type="ECO:0000256" key="7">
    <source>
        <dbReference type="ARBA" id="ARBA00023136"/>
    </source>
</evidence>
<evidence type="ECO:0000256" key="5">
    <source>
        <dbReference type="ARBA" id="ARBA00022692"/>
    </source>
</evidence>
<evidence type="ECO:0000313" key="10">
    <source>
        <dbReference type="Proteomes" id="UP000282060"/>
    </source>
</evidence>
<feature type="transmembrane region" description="Helical" evidence="8">
    <location>
        <begin position="161"/>
        <end position="185"/>
    </location>
</feature>
<sequence length="308" mass="33751">MTIISIIFPLLSMVLLGYWVTHFQFFSKAQISGISKFAFNLSIPVFLFLNMYRAPLETSFDIKVLAAFYLPVLGVYLCGFLLSRYLIDRRGGSNASSGVFALGCSYSNTILVGLPVIIAALGEQMMGNVFAIITFHSALLFALTFILASKRSADGFSWRNFTGSILFNPVVLSISAGLLCNAITLPIHQDLLATLTLISEPALACALFVLGANLSFYRVADDWYASLLASIVKLLLLPAMVYLFGKYLLYLDHQQVSLVVLMSASPLGVNAYLIASQLKQQQSTLGSAVVLSTLLSVFSFSFWLWILL</sequence>
<feature type="transmembrane region" description="Helical" evidence="8">
    <location>
        <begin position="287"/>
        <end position="306"/>
    </location>
</feature>
<feature type="transmembrane region" description="Helical" evidence="8">
    <location>
        <begin position="37"/>
        <end position="54"/>
    </location>
</feature>
<evidence type="ECO:0000256" key="1">
    <source>
        <dbReference type="ARBA" id="ARBA00004651"/>
    </source>
</evidence>
<protein>
    <submittedName>
        <fullName evidence="9">AEC family transporter</fullName>
    </submittedName>
</protein>
<feature type="transmembrane region" description="Helical" evidence="8">
    <location>
        <begin position="223"/>
        <end position="244"/>
    </location>
</feature>
<feature type="transmembrane region" description="Helical" evidence="8">
    <location>
        <begin position="256"/>
        <end position="275"/>
    </location>
</feature>
<evidence type="ECO:0000256" key="2">
    <source>
        <dbReference type="ARBA" id="ARBA00010145"/>
    </source>
</evidence>
<comment type="similarity">
    <text evidence="2">Belongs to the auxin efflux carrier (TC 2.A.69) family.</text>
</comment>
<dbReference type="Proteomes" id="UP000282060">
    <property type="component" value="Unassembled WGS sequence"/>
</dbReference>
<keyword evidence="5 8" id="KW-0812">Transmembrane</keyword>
<keyword evidence="6 8" id="KW-1133">Transmembrane helix</keyword>
<gene>
    <name evidence="9" type="ORF">EKG39_12360</name>
</gene>
<reference evidence="9 10" key="1">
    <citation type="submission" date="2018-12" db="EMBL/GenBank/DDBJ databases">
        <authorList>
            <person name="Yu L."/>
        </authorList>
    </citation>
    <scope>NUCLEOTIDE SEQUENCE [LARGE SCALE GENOMIC DNA]</scope>
    <source>
        <strain evidence="9 10">HAW-EB5</strain>
    </source>
</reference>
<comment type="subcellular location">
    <subcellularLocation>
        <location evidence="1">Cell membrane</location>
        <topology evidence="1">Multi-pass membrane protein</topology>
    </subcellularLocation>
</comment>
<dbReference type="OrthoDB" id="5870554at2"/>
<dbReference type="InterPro" id="IPR038770">
    <property type="entry name" value="Na+/solute_symporter_sf"/>
</dbReference>
<keyword evidence="7 8" id="KW-0472">Membrane</keyword>
<dbReference type="PANTHER" id="PTHR36838:SF3">
    <property type="entry name" value="TRANSPORTER AUXIN EFFLUX CARRIER EC FAMILY"/>
    <property type="match status" value="1"/>
</dbReference>
<evidence type="ECO:0000256" key="8">
    <source>
        <dbReference type="SAM" id="Phobius"/>
    </source>
</evidence>
<keyword evidence="4" id="KW-1003">Cell membrane</keyword>
<accession>A0A3S0IES5</accession>
<feature type="transmembrane region" description="Helical" evidence="8">
    <location>
        <begin position="6"/>
        <end position="25"/>
    </location>
</feature>
<name>A0A3S0IES5_9GAMM</name>
<dbReference type="PANTHER" id="PTHR36838">
    <property type="entry name" value="AUXIN EFFLUX CARRIER FAMILY PROTEIN"/>
    <property type="match status" value="1"/>
</dbReference>
<dbReference type="Gene3D" id="1.20.1530.20">
    <property type="match status" value="1"/>
</dbReference>
<organism evidence="9 10">
    <name type="scientific">Shewanella atlantica</name>
    <dbReference type="NCBI Taxonomy" id="271099"/>
    <lineage>
        <taxon>Bacteria</taxon>
        <taxon>Pseudomonadati</taxon>
        <taxon>Pseudomonadota</taxon>
        <taxon>Gammaproteobacteria</taxon>
        <taxon>Alteromonadales</taxon>
        <taxon>Shewanellaceae</taxon>
        <taxon>Shewanella</taxon>
    </lineage>
</organism>
<evidence type="ECO:0000256" key="6">
    <source>
        <dbReference type="ARBA" id="ARBA00022989"/>
    </source>
</evidence>
<dbReference type="GO" id="GO:0055085">
    <property type="term" value="P:transmembrane transport"/>
    <property type="evidence" value="ECO:0007669"/>
    <property type="project" value="InterPro"/>
</dbReference>
<dbReference type="Pfam" id="PF03547">
    <property type="entry name" value="Mem_trans"/>
    <property type="match status" value="2"/>
</dbReference>
<keyword evidence="3" id="KW-0813">Transport</keyword>
<keyword evidence="10" id="KW-1185">Reference proteome</keyword>
<feature type="transmembrane region" description="Helical" evidence="8">
    <location>
        <begin position="128"/>
        <end position="149"/>
    </location>
</feature>